<protein>
    <submittedName>
        <fullName evidence="2">Uncharacterized protein</fullName>
    </submittedName>
</protein>
<evidence type="ECO:0000313" key="2">
    <source>
        <dbReference type="EMBL" id="KAL3497653.1"/>
    </source>
</evidence>
<dbReference type="EMBL" id="JBJUIK010000017">
    <property type="protein sequence ID" value="KAL3497653.1"/>
    <property type="molecule type" value="Genomic_DNA"/>
</dbReference>
<feature type="transmembrane region" description="Helical" evidence="1">
    <location>
        <begin position="7"/>
        <end position="26"/>
    </location>
</feature>
<name>A0ABD2XSA0_9GENT</name>
<accession>A0ABD2XSA0</accession>
<organism evidence="2 3">
    <name type="scientific">Cinchona calisaya</name>
    <dbReference type="NCBI Taxonomy" id="153742"/>
    <lineage>
        <taxon>Eukaryota</taxon>
        <taxon>Viridiplantae</taxon>
        <taxon>Streptophyta</taxon>
        <taxon>Embryophyta</taxon>
        <taxon>Tracheophyta</taxon>
        <taxon>Spermatophyta</taxon>
        <taxon>Magnoliopsida</taxon>
        <taxon>eudicotyledons</taxon>
        <taxon>Gunneridae</taxon>
        <taxon>Pentapetalae</taxon>
        <taxon>asterids</taxon>
        <taxon>lamiids</taxon>
        <taxon>Gentianales</taxon>
        <taxon>Rubiaceae</taxon>
        <taxon>Cinchonoideae</taxon>
        <taxon>Cinchoneae</taxon>
        <taxon>Cinchona</taxon>
    </lineage>
</organism>
<reference evidence="2 3" key="1">
    <citation type="submission" date="2024-11" db="EMBL/GenBank/DDBJ databases">
        <title>A near-complete genome assembly of Cinchona calisaya.</title>
        <authorList>
            <person name="Lian D.C."/>
            <person name="Zhao X.W."/>
            <person name="Wei L."/>
        </authorList>
    </citation>
    <scope>NUCLEOTIDE SEQUENCE [LARGE SCALE GENOMIC DNA]</scope>
    <source>
        <tissue evidence="2">Nenye</tissue>
    </source>
</reference>
<keyword evidence="1" id="KW-1133">Transmembrane helix</keyword>
<proteinExistence type="predicted"/>
<comment type="caution">
    <text evidence="2">The sequence shown here is derived from an EMBL/GenBank/DDBJ whole genome shotgun (WGS) entry which is preliminary data.</text>
</comment>
<evidence type="ECO:0000256" key="1">
    <source>
        <dbReference type="SAM" id="Phobius"/>
    </source>
</evidence>
<evidence type="ECO:0000313" key="3">
    <source>
        <dbReference type="Proteomes" id="UP001630127"/>
    </source>
</evidence>
<gene>
    <name evidence="2" type="ORF">ACH5RR_040385</name>
</gene>
<keyword evidence="3" id="KW-1185">Reference proteome</keyword>
<dbReference type="PANTHER" id="PTHR38384">
    <property type="entry name" value="MEMBRANE LIPOPROTEIN-RELATED"/>
    <property type="match status" value="1"/>
</dbReference>
<keyword evidence="1" id="KW-0472">Membrane</keyword>
<dbReference type="PANTHER" id="PTHR38384:SF2">
    <property type="entry name" value="MEMBRANE LIPOPROTEIN"/>
    <property type="match status" value="1"/>
</dbReference>
<dbReference type="Proteomes" id="UP001630127">
    <property type="component" value="Unassembled WGS sequence"/>
</dbReference>
<sequence>MQKNFTLLQTIATAAVFGWYGFMFGWESARKELNDLVENLRRSNSDSSFPPPPPPPPQSYFPDRRNWNMDLILEALYVFTGKLFWSRTNFR</sequence>
<dbReference type="AlphaFoldDB" id="A0ABD2XSA0"/>
<keyword evidence="1" id="KW-0812">Transmembrane</keyword>